<name>A0A2H0LVY7_9BACT</name>
<dbReference type="PANTHER" id="PTHR11608">
    <property type="entry name" value="BIFUNCTIONAL PROTEIN PYRR"/>
    <property type="match status" value="1"/>
</dbReference>
<keyword evidence="4 6" id="KW-0328">Glycosyltransferase</keyword>
<dbReference type="PANTHER" id="PTHR11608:SF0">
    <property type="entry name" value="BIFUNCTIONAL PROTEIN PYRR"/>
    <property type="match status" value="1"/>
</dbReference>
<accession>A0A2H0LVY7</accession>
<feature type="domain" description="Phosphoribosyltransferase" evidence="5">
    <location>
        <begin position="16"/>
        <end position="171"/>
    </location>
</feature>
<dbReference type="Pfam" id="PF00156">
    <property type="entry name" value="Pribosyltran"/>
    <property type="match status" value="1"/>
</dbReference>
<comment type="similarity">
    <text evidence="1 4">Belongs to the purine/pyrimidine phosphoribosyltransferase family. PyrR subfamily.</text>
</comment>
<dbReference type="InterPro" id="IPR023050">
    <property type="entry name" value="PyrR"/>
</dbReference>
<dbReference type="GO" id="GO:0004845">
    <property type="term" value="F:uracil phosphoribosyltransferase activity"/>
    <property type="evidence" value="ECO:0007669"/>
    <property type="project" value="UniProtKB-UniRule"/>
</dbReference>
<dbReference type="InterPro" id="IPR000836">
    <property type="entry name" value="PRTase_dom"/>
</dbReference>
<reference evidence="6 7" key="1">
    <citation type="submission" date="2017-09" db="EMBL/GenBank/DDBJ databases">
        <title>Depth-based differentiation of microbial function through sediment-hosted aquifers and enrichment of novel symbionts in the deep terrestrial subsurface.</title>
        <authorList>
            <person name="Probst A.J."/>
            <person name="Ladd B."/>
            <person name="Jarett J.K."/>
            <person name="Geller-Mcgrath D.E."/>
            <person name="Sieber C.M."/>
            <person name="Emerson J.B."/>
            <person name="Anantharaman K."/>
            <person name="Thomas B.C."/>
            <person name="Malmstrom R."/>
            <person name="Stieglmeier M."/>
            <person name="Klingl A."/>
            <person name="Woyke T."/>
            <person name="Ryan C.M."/>
            <person name="Banfield J.F."/>
        </authorList>
    </citation>
    <scope>NUCLEOTIDE SEQUENCE [LARGE SCALE GENOMIC DNA]</scope>
    <source>
        <strain evidence="6">CG11_big_fil_rev_8_21_14_0_20_42_13</strain>
    </source>
</reference>
<dbReference type="GO" id="GO:0006355">
    <property type="term" value="P:regulation of DNA-templated transcription"/>
    <property type="evidence" value="ECO:0007669"/>
    <property type="project" value="UniProtKB-UniRule"/>
</dbReference>
<evidence type="ECO:0000256" key="1">
    <source>
        <dbReference type="ARBA" id="ARBA00005565"/>
    </source>
</evidence>
<proteinExistence type="inferred from homology"/>
<keyword evidence="3 4" id="KW-0804">Transcription</keyword>
<protein>
    <recommendedName>
        <fullName evidence="4">Bifunctional protein PyrR</fullName>
    </recommendedName>
    <domain>
        <recommendedName>
            <fullName evidence="4">Pyrimidine operon regulatory protein</fullName>
        </recommendedName>
    </domain>
    <domain>
        <recommendedName>
            <fullName evidence="4">Uracil phosphoribosyltransferase</fullName>
            <shortName evidence="4">UPRTase</shortName>
            <ecNumber evidence="4">2.4.2.9</ecNumber>
        </recommendedName>
    </domain>
</protein>
<evidence type="ECO:0000313" key="7">
    <source>
        <dbReference type="Proteomes" id="UP000229641"/>
    </source>
</evidence>
<dbReference type="AlphaFoldDB" id="A0A2H0LVY7"/>
<dbReference type="NCBIfam" id="NF003548">
    <property type="entry name" value="PRK05205.1-4"/>
    <property type="match status" value="1"/>
</dbReference>
<dbReference type="Proteomes" id="UP000229641">
    <property type="component" value="Unassembled WGS sequence"/>
</dbReference>
<dbReference type="Gene3D" id="3.40.50.2020">
    <property type="match status" value="1"/>
</dbReference>
<dbReference type="InterPro" id="IPR029057">
    <property type="entry name" value="PRTase-like"/>
</dbReference>
<dbReference type="CDD" id="cd06223">
    <property type="entry name" value="PRTases_typeI"/>
    <property type="match status" value="1"/>
</dbReference>
<evidence type="ECO:0000313" key="6">
    <source>
        <dbReference type="EMBL" id="PIQ88517.1"/>
    </source>
</evidence>
<feature type="short sequence motif" description="PRPP-binding" evidence="4">
    <location>
        <begin position="109"/>
        <end position="121"/>
    </location>
</feature>
<evidence type="ECO:0000256" key="3">
    <source>
        <dbReference type="ARBA" id="ARBA00023163"/>
    </source>
</evidence>
<dbReference type="EMBL" id="PCWA01000097">
    <property type="protein sequence ID" value="PIQ88517.1"/>
    <property type="molecule type" value="Genomic_DNA"/>
</dbReference>
<comment type="caution">
    <text evidence="6">The sequence shown here is derived from an EMBL/GenBank/DDBJ whole genome shotgun (WGS) entry which is preliminary data.</text>
</comment>
<dbReference type="EC" id="2.4.2.9" evidence="4"/>
<organism evidence="6 7">
    <name type="scientific">Candidatus Ghiorseimicrobium undicola</name>
    <dbReference type="NCBI Taxonomy" id="1974746"/>
    <lineage>
        <taxon>Bacteria</taxon>
        <taxon>Pseudomonadati</taxon>
        <taxon>Candidatus Omnitrophota</taxon>
        <taxon>Candidatus Ghiorseimicrobium</taxon>
    </lineage>
</organism>
<dbReference type="NCBIfam" id="NF003549">
    <property type="entry name" value="PRK05205.1-5"/>
    <property type="match status" value="1"/>
</dbReference>
<comment type="function">
    <text evidence="4">Regulates the transcription of the pyrimidine nucleotide (pyr) operon in response to exogenous pyrimidines.</text>
</comment>
<dbReference type="FunFam" id="3.40.50.2020:FF:000020">
    <property type="entry name" value="Bifunctional protein PyrR"/>
    <property type="match status" value="1"/>
</dbReference>
<dbReference type="SUPFAM" id="SSF53271">
    <property type="entry name" value="PRTase-like"/>
    <property type="match status" value="1"/>
</dbReference>
<keyword evidence="2 4" id="KW-0805">Transcription regulation</keyword>
<dbReference type="HAMAP" id="MF_01219">
    <property type="entry name" value="PyrR"/>
    <property type="match status" value="1"/>
</dbReference>
<sequence length="189" mass="21148">MAGNFERKSAVKEKAKILDKQAIGRALTRIAHEILEKNKGTQGLCLIGIRKRGVYLAHRLRDYIRKIEDNDVAVGILDITLYRDDLTFIGQNPFVGRTEINFDIGAKNLILVDDVLYTGRTIRAALDALADFGRPKSIQLAVLIDRGHRELPVRADYVGKNIPTAKTETVEVRLIEADGKDEVVIVEKD</sequence>
<keyword evidence="4 6" id="KW-0808">Transferase</keyword>
<evidence type="ECO:0000259" key="5">
    <source>
        <dbReference type="Pfam" id="PF00156"/>
    </source>
</evidence>
<evidence type="ECO:0000256" key="4">
    <source>
        <dbReference type="HAMAP-Rule" id="MF_01219"/>
    </source>
</evidence>
<comment type="catalytic activity">
    <reaction evidence="4">
        <text>UMP + diphosphate = 5-phospho-alpha-D-ribose 1-diphosphate + uracil</text>
        <dbReference type="Rhea" id="RHEA:13017"/>
        <dbReference type="ChEBI" id="CHEBI:17568"/>
        <dbReference type="ChEBI" id="CHEBI:33019"/>
        <dbReference type="ChEBI" id="CHEBI:57865"/>
        <dbReference type="ChEBI" id="CHEBI:58017"/>
        <dbReference type="EC" id="2.4.2.9"/>
    </reaction>
</comment>
<gene>
    <name evidence="4" type="primary">pyrR</name>
    <name evidence="6" type="ORF">COV72_07765</name>
</gene>
<dbReference type="NCBIfam" id="NF003545">
    <property type="entry name" value="PRK05205.1-1"/>
    <property type="match status" value="1"/>
</dbReference>
<evidence type="ECO:0000256" key="2">
    <source>
        <dbReference type="ARBA" id="ARBA00023015"/>
    </source>
</evidence>
<dbReference type="NCBIfam" id="NF003547">
    <property type="entry name" value="PRK05205.1-3"/>
    <property type="match status" value="1"/>
</dbReference>
<dbReference type="InterPro" id="IPR050137">
    <property type="entry name" value="PyrR_bifunctional"/>
</dbReference>
<comment type="function">
    <text evidence="4">Also displays a weak uracil phosphoribosyltransferase activity which is not physiologically significant.</text>
</comment>